<keyword evidence="1" id="KW-0732">Signal</keyword>
<evidence type="ECO:0000256" key="1">
    <source>
        <dbReference type="SAM" id="SignalP"/>
    </source>
</evidence>
<name>A0ABV5U7R9_9PSEU</name>
<evidence type="ECO:0008006" key="4">
    <source>
        <dbReference type="Google" id="ProtNLM"/>
    </source>
</evidence>
<proteinExistence type="predicted"/>
<accession>A0ABV5U7R9</accession>
<feature type="signal peptide" evidence="1">
    <location>
        <begin position="1"/>
        <end position="19"/>
    </location>
</feature>
<comment type="caution">
    <text evidence="2">The sequence shown here is derived from an EMBL/GenBank/DDBJ whole genome shotgun (WGS) entry which is preliminary data.</text>
</comment>
<protein>
    <recommendedName>
        <fullName evidence="4">Secreted protein</fullName>
    </recommendedName>
</protein>
<organism evidence="2 3">
    <name type="scientific">Amycolatopsis plumensis</name>
    <dbReference type="NCBI Taxonomy" id="236508"/>
    <lineage>
        <taxon>Bacteria</taxon>
        <taxon>Bacillati</taxon>
        <taxon>Actinomycetota</taxon>
        <taxon>Actinomycetes</taxon>
        <taxon>Pseudonocardiales</taxon>
        <taxon>Pseudonocardiaceae</taxon>
        <taxon>Amycolatopsis</taxon>
    </lineage>
</organism>
<dbReference type="RefSeq" id="WP_378198009.1">
    <property type="nucleotide sequence ID" value="NZ_JBHMBK010000019.1"/>
</dbReference>
<gene>
    <name evidence="2" type="ORF">ACFFTO_24980</name>
</gene>
<reference evidence="2 3" key="1">
    <citation type="submission" date="2024-09" db="EMBL/GenBank/DDBJ databases">
        <authorList>
            <person name="Sun Q."/>
            <person name="Mori K."/>
        </authorList>
    </citation>
    <scope>NUCLEOTIDE SEQUENCE [LARGE SCALE GENOMIC DNA]</scope>
    <source>
        <strain evidence="2 3">JCM 13852</strain>
    </source>
</reference>
<dbReference type="EMBL" id="JBHMBK010000019">
    <property type="protein sequence ID" value="MFB9687448.1"/>
    <property type="molecule type" value="Genomic_DNA"/>
</dbReference>
<dbReference type="Proteomes" id="UP001589535">
    <property type="component" value="Unassembled WGS sequence"/>
</dbReference>
<feature type="chain" id="PRO_5046397732" description="Secreted protein" evidence="1">
    <location>
        <begin position="20"/>
        <end position="143"/>
    </location>
</feature>
<evidence type="ECO:0000313" key="3">
    <source>
        <dbReference type="Proteomes" id="UP001589535"/>
    </source>
</evidence>
<keyword evidence="3" id="KW-1185">Reference proteome</keyword>
<evidence type="ECO:0000313" key="2">
    <source>
        <dbReference type="EMBL" id="MFB9687448.1"/>
    </source>
</evidence>
<sequence>MTLGLTAAAVTATAGVASAAPPGFTVNLNHSSGVPATAVSGKLAWSTSLKTVTVTGMTLFIRAGECADLTVAGFQGSTRVTDTALVQDCADVGVNETWPFEPFGLTSSVPGWVEHVIVRLTDRNRQIGHYANCYRTASTCAMG</sequence>